<organism evidence="1 2">
    <name type="scientific">Pseudophaeobacter arcticus</name>
    <dbReference type="NCBI Taxonomy" id="385492"/>
    <lineage>
        <taxon>Bacteria</taxon>
        <taxon>Pseudomonadati</taxon>
        <taxon>Pseudomonadota</taxon>
        <taxon>Alphaproteobacteria</taxon>
        <taxon>Rhodobacterales</taxon>
        <taxon>Paracoccaceae</taxon>
        <taxon>Pseudophaeobacter</taxon>
    </lineage>
</organism>
<accession>A0ABQ0AMU6</accession>
<name>A0ABQ0AMU6_9RHOB</name>
<gene>
    <name evidence="1" type="ORF">NBRC116598_26210</name>
</gene>
<evidence type="ECO:0000313" key="1">
    <source>
        <dbReference type="EMBL" id="GAA6197177.1"/>
    </source>
</evidence>
<protein>
    <recommendedName>
        <fullName evidence="3">Phage integrase family protein</fullName>
    </recommendedName>
</protein>
<dbReference type="InterPro" id="IPR011010">
    <property type="entry name" value="DNA_brk_join_enz"/>
</dbReference>
<dbReference type="EMBL" id="BAABWU010000010">
    <property type="protein sequence ID" value="GAA6197177.1"/>
    <property type="molecule type" value="Genomic_DNA"/>
</dbReference>
<proteinExistence type="predicted"/>
<evidence type="ECO:0008006" key="3">
    <source>
        <dbReference type="Google" id="ProtNLM"/>
    </source>
</evidence>
<dbReference type="Proteomes" id="UP001441944">
    <property type="component" value="Unassembled WGS sequence"/>
</dbReference>
<comment type="caution">
    <text evidence="1">The sequence shown here is derived from an EMBL/GenBank/DDBJ whole genome shotgun (WGS) entry which is preliminary data.</text>
</comment>
<sequence>MALRQSDDEWLFSRYIHDDGCRATHASNALNKWLKARFGGLTAYSLRHTMRDRLREVEAPLELIDQIGGWSTVGGVGSEYGMGYSLEKLRLWLNILASENVPELLSAKRAHGGGEI</sequence>
<keyword evidence="2" id="KW-1185">Reference proteome</keyword>
<dbReference type="SUPFAM" id="SSF56349">
    <property type="entry name" value="DNA breaking-rejoining enzymes"/>
    <property type="match status" value="1"/>
</dbReference>
<reference evidence="1 2" key="1">
    <citation type="submission" date="2024-04" db="EMBL/GenBank/DDBJ databases">
        <title>Draft genome sequence of Pseudophaeobacter arcticus NBRC 116598.</title>
        <authorList>
            <person name="Miyakawa T."/>
            <person name="Kusuya Y."/>
            <person name="Miura T."/>
        </authorList>
    </citation>
    <scope>NUCLEOTIDE SEQUENCE [LARGE SCALE GENOMIC DNA]</scope>
    <source>
        <strain evidence="1 2">SU-CL00105</strain>
    </source>
</reference>
<evidence type="ECO:0000313" key="2">
    <source>
        <dbReference type="Proteomes" id="UP001441944"/>
    </source>
</evidence>